<dbReference type="RefSeq" id="WP_168571220.1">
    <property type="nucleotide sequence ID" value="NZ_CP051167.1"/>
</dbReference>
<feature type="compositionally biased region" description="Polar residues" evidence="2">
    <location>
        <begin position="325"/>
        <end position="337"/>
    </location>
</feature>
<organism evidence="4 5">
    <name type="scientific">Oxynema aestuarii AP17</name>
    <dbReference type="NCBI Taxonomy" id="2064643"/>
    <lineage>
        <taxon>Bacteria</taxon>
        <taxon>Bacillati</taxon>
        <taxon>Cyanobacteriota</taxon>
        <taxon>Cyanophyceae</taxon>
        <taxon>Oscillatoriophycideae</taxon>
        <taxon>Oscillatoriales</taxon>
        <taxon>Oscillatoriaceae</taxon>
        <taxon>Oxynema</taxon>
        <taxon>Oxynema aestuarii</taxon>
    </lineage>
</organism>
<feature type="compositionally biased region" description="Basic and acidic residues" evidence="2">
    <location>
        <begin position="311"/>
        <end position="320"/>
    </location>
</feature>
<feature type="region of interest" description="Disordered" evidence="2">
    <location>
        <begin position="387"/>
        <end position="550"/>
    </location>
</feature>
<reference evidence="4 5" key="1">
    <citation type="submission" date="2020-04" db="EMBL/GenBank/DDBJ databases">
        <authorList>
            <person name="Basu S."/>
            <person name="Maruthanayagam V."/>
            <person name="Chakraborty S."/>
            <person name="Pramanik A."/>
            <person name="Mukherjee J."/>
            <person name="Brink B."/>
        </authorList>
    </citation>
    <scope>NUCLEOTIDE SEQUENCE [LARGE SCALE GENOMIC DNA]</scope>
    <source>
        <strain evidence="4 5">AP17</strain>
    </source>
</reference>
<dbReference type="Pfam" id="PF00656">
    <property type="entry name" value="Peptidase_C14"/>
    <property type="match status" value="1"/>
</dbReference>
<evidence type="ECO:0000313" key="5">
    <source>
        <dbReference type="Proteomes" id="UP000500857"/>
    </source>
</evidence>
<accession>A0A6H1U2L1</accession>
<dbReference type="KEGG" id="oxy:HCG48_22760"/>
<dbReference type="InterPro" id="IPR011600">
    <property type="entry name" value="Pept_C14_caspase"/>
</dbReference>
<evidence type="ECO:0000313" key="4">
    <source>
        <dbReference type="EMBL" id="QIZ73074.1"/>
    </source>
</evidence>
<evidence type="ECO:0000259" key="3">
    <source>
        <dbReference type="Pfam" id="PF00656"/>
    </source>
</evidence>
<dbReference type="GO" id="GO:0004197">
    <property type="term" value="F:cysteine-type endopeptidase activity"/>
    <property type="evidence" value="ECO:0007669"/>
    <property type="project" value="InterPro"/>
</dbReference>
<feature type="domain" description="Peptidase C14 caspase" evidence="3">
    <location>
        <begin position="7"/>
        <end position="208"/>
    </location>
</feature>
<feature type="coiled-coil region" evidence="1">
    <location>
        <begin position="628"/>
        <end position="655"/>
    </location>
</feature>
<feature type="compositionally biased region" description="Polar residues" evidence="2">
    <location>
        <begin position="294"/>
        <end position="304"/>
    </location>
</feature>
<keyword evidence="1" id="KW-0175">Coiled coil</keyword>
<dbReference type="GO" id="GO:0006508">
    <property type="term" value="P:proteolysis"/>
    <property type="evidence" value="ECO:0007669"/>
    <property type="project" value="InterPro"/>
</dbReference>
<sequence length="740" mass="79680">MTTHAGIFIGINEYKYLQPLGYAKQDAEELARFLLQNRGFAGERTLLVTDSSIELQSNLIYPIQANLGDAIEEFCDRQLQSDDVLWFFFSGYGVTWRGEDYLMPIDGNPDDIGATGISMRSLYNAFNACPTDKILVVLDMNRAMGTSAGEEIGRSTAEFAREMQIPTILSCQHEQFSRETGALQHGFFTAALLEALRSGDVDNLESLDRLLCDRLPQLCERHCRPRQDPLTIAHPPEKLQLVFLPRQLVMAGAMNAGDRELAAMATGIPTTASHSGYDDADLPPREELAPSAPTPTQTASNTNRIELPYFDPERERRSRWADPNIDNTGYSPVGNTIQPPPAPLDSDDDEENRSNSIAGWLFWGGLVALVILLGLFWPELVKMVNSEGQEETPTEQVTGDGEPVRAIGTTTTGTAGNTGTTGNSETPATAGTNTTGNNTEGNNGATAATGNNNEGNNGATAATGENNGATAATGNNNEGNNGATAATGENNGATAATGNNNGTTAATGNNNGATAATGNNNGTTAATPQTPAPTGNQDNTATGSPGETEDLDRALAPLEPAQAHQFSYAIAEARDIPKDDPRYAQAQKDIDRWGAVILDIAISRAQQGNYEGAVAAGKLVPKDRPQLQKEVQARMPEWEREAQIAEKNREILQEAQSLVRRGQASSYNRAIALARQITPGQPQYEQARTLIERWSDTILQIAQYRASRRRFSTATQAAQLVPQDTAAYPAAKELLERLDR</sequence>
<dbReference type="EMBL" id="CP051167">
    <property type="protein sequence ID" value="QIZ73074.1"/>
    <property type="molecule type" value="Genomic_DNA"/>
</dbReference>
<dbReference type="Gene3D" id="3.40.50.1460">
    <property type="match status" value="1"/>
</dbReference>
<protein>
    <recommendedName>
        <fullName evidence="3">Peptidase C14 caspase domain-containing protein</fullName>
    </recommendedName>
</protein>
<feature type="region of interest" description="Disordered" evidence="2">
    <location>
        <begin position="272"/>
        <end position="352"/>
    </location>
</feature>
<evidence type="ECO:0000256" key="2">
    <source>
        <dbReference type="SAM" id="MobiDB-lite"/>
    </source>
</evidence>
<proteinExistence type="predicted"/>
<dbReference type="SUPFAM" id="SSF52129">
    <property type="entry name" value="Caspase-like"/>
    <property type="match status" value="1"/>
</dbReference>
<keyword evidence="5" id="KW-1185">Reference proteome</keyword>
<feature type="compositionally biased region" description="Polar residues" evidence="2">
    <location>
        <begin position="528"/>
        <end position="545"/>
    </location>
</feature>
<evidence type="ECO:0000256" key="1">
    <source>
        <dbReference type="SAM" id="Coils"/>
    </source>
</evidence>
<dbReference type="Proteomes" id="UP000500857">
    <property type="component" value="Chromosome"/>
</dbReference>
<name>A0A6H1U2L1_9CYAN</name>
<dbReference type="AlphaFoldDB" id="A0A6H1U2L1"/>
<feature type="compositionally biased region" description="Low complexity" evidence="2">
    <location>
        <begin position="408"/>
        <end position="527"/>
    </location>
</feature>
<gene>
    <name evidence="4" type="ORF">HCG48_22760</name>
</gene>
<dbReference type="InterPro" id="IPR029030">
    <property type="entry name" value="Caspase-like_dom_sf"/>
</dbReference>